<dbReference type="InterPro" id="IPR036812">
    <property type="entry name" value="NAD(P)_OxRdtase_dom_sf"/>
</dbReference>
<organism evidence="10 11">
    <name type="scientific">Dermatophagoides farinae</name>
    <name type="common">American house dust mite</name>
    <dbReference type="NCBI Taxonomy" id="6954"/>
    <lineage>
        <taxon>Eukaryota</taxon>
        <taxon>Metazoa</taxon>
        <taxon>Ecdysozoa</taxon>
        <taxon>Arthropoda</taxon>
        <taxon>Chelicerata</taxon>
        <taxon>Arachnida</taxon>
        <taxon>Acari</taxon>
        <taxon>Acariformes</taxon>
        <taxon>Sarcoptiformes</taxon>
        <taxon>Astigmata</taxon>
        <taxon>Psoroptidia</taxon>
        <taxon>Analgoidea</taxon>
        <taxon>Pyroglyphidae</taxon>
        <taxon>Dermatophagoidinae</taxon>
        <taxon>Dermatophagoides</taxon>
    </lineage>
</organism>
<proteinExistence type="inferred from homology"/>
<name>A0A922I828_DERFA</name>
<dbReference type="InterPro" id="IPR032963">
    <property type="entry name" value="Gclm"/>
</dbReference>
<evidence type="ECO:0000256" key="5">
    <source>
        <dbReference type="ARBA" id="ARBA00030406"/>
    </source>
</evidence>
<dbReference type="GO" id="GO:0006750">
    <property type="term" value="P:glutathione biosynthetic process"/>
    <property type="evidence" value="ECO:0007669"/>
    <property type="project" value="UniProtKB-KW"/>
</dbReference>
<gene>
    <name evidence="10" type="ORF">DERF_000031</name>
</gene>
<comment type="subunit">
    <text evidence="3">Heterodimer of a catalytic heavy chain and a regulatory light chain.</text>
</comment>
<evidence type="ECO:0000256" key="6">
    <source>
        <dbReference type="ARBA" id="ARBA00031154"/>
    </source>
</evidence>
<dbReference type="GO" id="GO:0035226">
    <property type="term" value="F:glutamate-cysteine ligase catalytic subunit binding"/>
    <property type="evidence" value="ECO:0007669"/>
    <property type="project" value="InterPro"/>
</dbReference>
<dbReference type="PANTHER" id="PTHR13295:SF4">
    <property type="entry name" value="GLUTAMATE--CYSTEINE LIGASE REGULATORY SUBUNIT"/>
    <property type="match status" value="1"/>
</dbReference>
<keyword evidence="11" id="KW-1185">Reference proteome</keyword>
<evidence type="ECO:0000313" key="10">
    <source>
        <dbReference type="EMBL" id="KAH9525898.1"/>
    </source>
</evidence>
<evidence type="ECO:0000256" key="4">
    <source>
        <dbReference type="ARBA" id="ARBA00022684"/>
    </source>
</evidence>
<dbReference type="Pfam" id="PF00248">
    <property type="entry name" value="Aldo_ket_red"/>
    <property type="match status" value="1"/>
</dbReference>
<accession>A0A922I828</accession>
<comment type="similarity">
    <text evidence="2">Belongs to the aldo/keto reductase family. Glutamate--cysteine ligase light chain subfamily.</text>
</comment>
<evidence type="ECO:0000256" key="8">
    <source>
        <dbReference type="ARBA" id="ARBA00032926"/>
    </source>
</evidence>
<dbReference type="SUPFAM" id="SSF51430">
    <property type="entry name" value="NAD(P)-linked oxidoreductase"/>
    <property type="match status" value="1"/>
</dbReference>
<dbReference type="Proteomes" id="UP000790347">
    <property type="component" value="Unassembled WGS sequence"/>
</dbReference>
<feature type="domain" description="NADP-dependent oxidoreductase" evidence="9">
    <location>
        <begin position="73"/>
        <end position="208"/>
    </location>
</feature>
<protein>
    <recommendedName>
        <fullName evidence="7">GCS light chain</fullName>
    </recommendedName>
    <alternativeName>
        <fullName evidence="5">Gamma-ECS regulatory subunit</fullName>
    </alternativeName>
    <alternativeName>
        <fullName evidence="8">Gamma-glutamylcysteine synthetase regulatory subunit</fullName>
    </alternativeName>
    <alternativeName>
        <fullName evidence="6">Glutamate--cysteine ligase modifier subunit</fullName>
    </alternativeName>
</protein>
<dbReference type="InterPro" id="IPR023210">
    <property type="entry name" value="NADP_OxRdtase_dom"/>
</dbReference>
<comment type="pathway">
    <text evidence="1">Sulfur metabolism; glutathione biosynthesis; glutathione from L-cysteine and L-glutamate: step 1/2.</text>
</comment>
<comment type="caution">
    <text evidence="10">The sequence shown here is derived from an EMBL/GenBank/DDBJ whole genome shotgun (WGS) entry which is preliminary data.</text>
</comment>
<keyword evidence="4" id="KW-0317">Glutathione biosynthesis</keyword>
<dbReference type="EMBL" id="ASGP02000001">
    <property type="protein sequence ID" value="KAH9525898.1"/>
    <property type="molecule type" value="Genomic_DNA"/>
</dbReference>
<evidence type="ECO:0000259" key="9">
    <source>
        <dbReference type="Pfam" id="PF00248"/>
    </source>
</evidence>
<dbReference type="GO" id="GO:0030234">
    <property type="term" value="F:enzyme regulator activity"/>
    <property type="evidence" value="ECO:0007669"/>
    <property type="project" value="TreeGrafter"/>
</dbReference>
<dbReference type="GO" id="GO:0017109">
    <property type="term" value="C:glutamate-cysteine ligase complex"/>
    <property type="evidence" value="ECO:0007669"/>
    <property type="project" value="TreeGrafter"/>
</dbReference>
<sequence length="272" mass="31014">MSSGKKTFIIDTGNIFKFGIILRKGLNDVNVEILDGIGSVLDSYSNRKLDTIDLNGNDVKCLRNGQENSSLENHDRNKLKLTVKLFLYVDAFEQSDEYKQQLAAESIDALVKLLNLNQIDNLILSIQTDDMDQVLPELKSFWTVYEKFVLNEKVRQLGTSDLNYTQLSDLYEWAKRIKPSSTQINLQNCCDIPEDLSAFSKKNSIQLLTHNDSVDDFLPIERLHQLFKTRDPSCPLLADIQTSKRKWIARYTFVLPGQGVVVTKGYMLSLLV</sequence>
<dbReference type="Gene3D" id="3.20.20.100">
    <property type="entry name" value="NADP-dependent oxidoreductase domain"/>
    <property type="match status" value="1"/>
</dbReference>
<evidence type="ECO:0000256" key="2">
    <source>
        <dbReference type="ARBA" id="ARBA00008612"/>
    </source>
</evidence>
<reference evidence="10" key="2">
    <citation type="journal article" date="2022" name="Res Sq">
        <title>Comparative Genomics Reveals Insights into the Divergent Evolution of Astigmatic Mites and Household Pest Adaptations.</title>
        <authorList>
            <person name="Xiong Q."/>
            <person name="Wan A.T.-Y."/>
            <person name="Liu X.-Y."/>
            <person name="Fung C.S.-H."/>
            <person name="Xiao X."/>
            <person name="Malainual N."/>
            <person name="Hou J."/>
            <person name="Wang L."/>
            <person name="Wang M."/>
            <person name="Yang K."/>
            <person name="Cui Y."/>
            <person name="Leung E."/>
            <person name="Nong W."/>
            <person name="Shin S.-K."/>
            <person name="Au S."/>
            <person name="Jeong K.Y."/>
            <person name="Chew F.T."/>
            <person name="Hui J."/>
            <person name="Leung T.F."/>
            <person name="Tungtrongchitr A."/>
            <person name="Zhong N."/>
            <person name="Liu Z."/>
            <person name="Tsui S."/>
        </authorList>
    </citation>
    <scope>NUCLEOTIDE SEQUENCE</scope>
    <source>
        <strain evidence="10">Derf</strain>
        <tissue evidence="10">Whole organism</tissue>
    </source>
</reference>
<evidence type="ECO:0000256" key="1">
    <source>
        <dbReference type="ARBA" id="ARBA00005006"/>
    </source>
</evidence>
<evidence type="ECO:0000256" key="7">
    <source>
        <dbReference type="ARBA" id="ARBA00031732"/>
    </source>
</evidence>
<evidence type="ECO:0000313" key="11">
    <source>
        <dbReference type="Proteomes" id="UP000790347"/>
    </source>
</evidence>
<dbReference type="AlphaFoldDB" id="A0A922I828"/>
<evidence type="ECO:0000256" key="3">
    <source>
        <dbReference type="ARBA" id="ARBA00011532"/>
    </source>
</evidence>
<reference evidence="10" key="1">
    <citation type="submission" date="2013-05" db="EMBL/GenBank/DDBJ databases">
        <authorList>
            <person name="Yim A.K.Y."/>
            <person name="Chan T.F."/>
            <person name="Ji K.M."/>
            <person name="Liu X.Y."/>
            <person name="Zhou J.W."/>
            <person name="Li R.Q."/>
            <person name="Yang K.Y."/>
            <person name="Li J."/>
            <person name="Li M."/>
            <person name="Law P.T.W."/>
            <person name="Wu Y.L."/>
            <person name="Cai Z.L."/>
            <person name="Qin H."/>
            <person name="Bao Y."/>
            <person name="Leung R.K.K."/>
            <person name="Ng P.K.S."/>
            <person name="Zou J."/>
            <person name="Zhong X.J."/>
            <person name="Ran P.X."/>
            <person name="Zhong N.S."/>
            <person name="Liu Z.G."/>
            <person name="Tsui S.K.W."/>
        </authorList>
    </citation>
    <scope>NUCLEOTIDE SEQUENCE</scope>
    <source>
        <strain evidence="10">Derf</strain>
        <tissue evidence="10">Whole organism</tissue>
    </source>
</reference>
<dbReference type="PANTHER" id="PTHR13295">
    <property type="entry name" value="GLUTAMATE CYSTEINE LIGASE REGULATORY SUBUNIT"/>
    <property type="match status" value="1"/>
</dbReference>